<evidence type="ECO:0000256" key="1">
    <source>
        <dbReference type="SAM" id="MobiDB-lite"/>
    </source>
</evidence>
<dbReference type="Proteomes" id="UP000005204">
    <property type="component" value="Unassembled WGS sequence"/>
</dbReference>
<organism evidence="2 3">
    <name type="scientific">Bombyx mori</name>
    <name type="common">Silk moth</name>
    <dbReference type="NCBI Taxonomy" id="7091"/>
    <lineage>
        <taxon>Eukaryota</taxon>
        <taxon>Metazoa</taxon>
        <taxon>Ecdysozoa</taxon>
        <taxon>Arthropoda</taxon>
        <taxon>Hexapoda</taxon>
        <taxon>Insecta</taxon>
        <taxon>Pterygota</taxon>
        <taxon>Neoptera</taxon>
        <taxon>Endopterygota</taxon>
        <taxon>Lepidoptera</taxon>
        <taxon>Glossata</taxon>
        <taxon>Ditrysia</taxon>
        <taxon>Bombycoidea</taxon>
        <taxon>Bombycidae</taxon>
        <taxon>Bombycinae</taxon>
        <taxon>Bombyx</taxon>
    </lineage>
</organism>
<protein>
    <submittedName>
        <fullName evidence="2">Uncharacterized protein</fullName>
    </submittedName>
</protein>
<reference evidence="2" key="2">
    <citation type="submission" date="2022-06" db="UniProtKB">
        <authorList>
            <consortium name="EnsemblMetazoa"/>
        </authorList>
    </citation>
    <scope>IDENTIFICATION</scope>
    <source>
        <strain evidence="2">p50T (Dazao)</strain>
    </source>
</reference>
<dbReference type="AlphaFoldDB" id="A0A8R1WMM2"/>
<accession>A0A8R1WMM2</accession>
<feature type="region of interest" description="Disordered" evidence="1">
    <location>
        <begin position="496"/>
        <end position="516"/>
    </location>
</feature>
<dbReference type="GeneID" id="101746704"/>
<evidence type="ECO:0000313" key="3">
    <source>
        <dbReference type="Proteomes" id="UP000005204"/>
    </source>
</evidence>
<sequence>MLLLKKYIICLYVLEHGPDIIMSNKVWTTKRDILKDLAEVNGRRLQKLHNSDLIVGQKPPPMRLYQDENSLDELNLRFGIAQGEITVDEETKPDLNAIKHMLRVVNDYTESEVKEVKQSSTTSKGSFDITITKLNPNVEEFVPRTMHDSKTCERQNISVIKKTDRDVTSKNDKSETNFTIANHNERNREVNDSLSASNKIVKGTENKDIVMQASLDNAICTQAANELKKTILMSNAKNPQMKKAKNVAIANLQKLLSIPNENLKSRTVKNEIKLITPDYYEKCKSLPLEKEGATEIPIKQKVMRITKVPLLDIDTDIDNKNQVDDSICNRKKFAVPKDYEINLRKSPMNVINSEIEINSALPQRFDKPLSLPEIKNGATEALTNVNASDSQIQNSIKKVSTWLNETDEKLIKTGLFLNPVTFKRKDTSRRNSPVETEKKVAKQSNYCVTEQYKPSKYADELMQMYTARVEEKKKKELGNTWVNLDRILKEKDDELKRAKSGNSMEDSENIQMPLNI</sequence>
<dbReference type="EnsemblMetazoa" id="XM_004926362.4">
    <property type="protein sequence ID" value="XP_004926419.3"/>
    <property type="gene ID" value="LOC101746704"/>
</dbReference>
<name>A0A8R1WMM2_BOMMO</name>
<reference evidence="3" key="1">
    <citation type="journal article" date="2008" name="Insect Biochem. Mol. Biol.">
        <title>The genome of a lepidopteran model insect, the silkworm Bombyx mori.</title>
        <authorList>
            <consortium name="International Silkworm Genome Consortium"/>
        </authorList>
    </citation>
    <scope>NUCLEOTIDE SEQUENCE [LARGE SCALE GENOMIC DNA]</scope>
    <source>
        <strain evidence="3">p50T</strain>
    </source>
</reference>
<dbReference type="KEGG" id="bmor:101746704"/>
<evidence type="ECO:0000313" key="2">
    <source>
        <dbReference type="EnsemblMetazoa" id="XP_004926419.3"/>
    </source>
</evidence>
<keyword evidence="3" id="KW-1185">Reference proteome</keyword>
<dbReference type="RefSeq" id="XP_004926419.3">
    <property type="nucleotide sequence ID" value="XM_004926362.5"/>
</dbReference>
<feature type="compositionally biased region" description="Polar residues" evidence="1">
    <location>
        <begin position="500"/>
        <end position="516"/>
    </location>
</feature>
<proteinExistence type="predicted"/>